<feature type="domain" description="Pirin N-terminal" evidence="3">
    <location>
        <begin position="22"/>
        <end position="127"/>
    </location>
</feature>
<dbReference type="Gene3D" id="2.60.120.10">
    <property type="entry name" value="Jelly Rolls"/>
    <property type="match status" value="2"/>
</dbReference>
<dbReference type="PANTHER" id="PTHR43594:SF1">
    <property type="entry name" value="QUERCETIN 2,3-DIOXYGENASE PA2418-RELATED"/>
    <property type="match status" value="1"/>
</dbReference>
<evidence type="ECO:0000259" key="4">
    <source>
        <dbReference type="Pfam" id="PF05726"/>
    </source>
</evidence>
<dbReference type="Proteomes" id="UP001501221">
    <property type="component" value="Unassembled WGS sequence"/>
</dbReference>
<dbReference type="SUPFAM" id="SSF51182">
    <property type="entry name" value="RmlC-like cupins"/>
    <property type="match status" value="1"/>
</dbReference>
<name>A0ABN0T4B2_9GAMM</name>
<comment type="similarity">
    <text evidence="1 2">Belongs to the pirin family.</text>
</comment>
<evidence type="ECO:0000256" key="2">
    <source>
        <dbReference type="RuleBase" id="RU003457"/>
    </source>
</evidence>
<dbReference type="InterPro" id="IPR012093">
    <property type="entry name" value="Pirin"/>
</dbReference>
<keyword evidence="6" id="KW-1185">Reference proteome</keyword>
<proteinExistence type="inferred from homology"/>
<comment type="caution">
    <text evidence="5">The sequence shown here is derived from an EMBL/GenBank/DDBJ whole genome shotgun (WGS) entry which is preliminary data.</text>
</comment>
<evidence type="ECO:0000313" key="6">
    <source>
        <dbReference type="Proteomes" id="UP001501221"/>
    </source>
</evidence>
<dbReference type="Pfam" id="PF05726">
    <property type="entry name" value="Pirin_C"/>
    <property type="match status" value="1"/>
</dbReference>
<gene>
    <name evidence="5" type="ORF">GCM10009123_19270</name>
</gene>
<organism evidence="5 6">
    <name type="scientific">Kangiella japonica</name>
    <dbReference type="NCBI Taxonomy" id="647384"/>
    <lineage>
        <taxon>Bacteria</taxon>
        <taxon>Pseudomonadati</taxon>
        <taxon>Pseudomonadota</taxon>
        <taxon>Gammaproteobacteria</taxon>
        <taxon>Kangiellales</taxon>
        <taxon>Kangiellaceae</taxon>
        <taxon>Kangiella</taxon>
    </lineage>
</organism>
<dbReference type="PIRSF" id="PIRSF006232">
    <property type="entry name" value="Pirin"/>
    <property type="match status" value="1"/>
</dbReference>
<dbReference type="InterPro" id="IPR011051">
    <property type="entry name" value="RmlC_Cupin_sf"/>
</dbReference>
<feature type="domain" description="Pirin C-terminal" evidence="4">
    <location>
        <begin position="189"/>
        <end position="281"/>
    </location>
</feature>
<protein>
    <submittedName>
        <fullName evidence="5">Pirin family protein</fullName>
    </submittedName>
</protein>
<dbReference type="RefSeq" id="WP_343989672.1">
    <property type="nucleotide sequence ID" value="NZ_BAAAFM010000008.1"/>
</dbReference>
<accession>A0ABN0T4B2</accession>
<dbReference type="Pfam" id="PF02678">
    <property type="entry name" value="Pirin"/>
    <property type="match status" value="1"/>
</dbReference>
<dbReference type="InterPro" id="IPR003829">
    <property type="entry name" value="Pirin_N_dom"/>
</dbReference>
<dbReference type="EMBL" id="BAAAFM010000008">
    <property type="protein sequence ID" value="GAA0212174.1"/>
    <property type="molecule type" value="Genomic_DNA"/>
</dbReference>
<evidence type="ECO:0000259" key="3">
    <source>
        <dbReference type="Pfam" id="PF02678"/>
    </source>
</evidence>
<dbReference type="CDD" id="cd02247">
    <property type="entry name" value="cupin_pirin_C"/>
    <property type="match status" value="1"/>
</dbReference>
<evidence type="ECO:0000313" key="5">
    <source>
        <dbReference type="EMBL" id="GAA0212174.1"/>
    </source>
</evidence>
<dbReference type="InterPro" id="IPR014710">
    <property type="entry name" value="RmlC-like_jellyroll"/>
</dbReference>
<dbReference type="CDD" id="cd02909">
    <property type="entry name" value="cupin_pirin_N"/>
    <property type="match status" value="1"/>
</dbReference>
<dbReference type="InterPro" id="IPR053186">
    <property type="entry name" value="QDO-related"/>
</dbReference>
<dbReference type="PANTHER" id="PTHR43594">
    <property type="entry name" value="QUERCETIN 2,3-DIOXYGENASE"/>
    <property type="match status" value="1"/>
</dbReference>
<evidence type="ECO:0000256" key="1">
    <source>
        <dbReference type="ARBA" id="ARBA00008416"/>
    </source>
</evidence>
<reference evidence="5 6" key="1">
    <citation type="journal article" date="2019" name="Int. J. Syst. Evol. Microbiol.">
        <title>The Global Catalogue of Microorganisms (GCM) 10K type strain sequencing project: providing services to taxonomists for standard genome sequencing and annotation.</title>
        <authorList>
            <consortium name="The Broad Institute Genomics Platform"/>
            <consortium name="The Broad Institute Genome Sequencing Center for Infectious Disease"/>
            <person name="Wu L."/>
            <person name="Ma J."/>
        </authorList>
    </citation>
    <scope>NUCLEOTIDE SEQUENCE [LARGE SCALE GENOMIC DNA]</scope>
    <source>
        <strain evidence="5 6">JCM 16211</strain>
    </source>
</reference>
<sequence>MKKVQTIHRGREMHWVGDGFAVQSLFSYQNYSELLSPFLLLDYAEPREFSPTDKRRGVGKHPHRGFETVTIAYEGEISHKDSTGAGGTIGPGDVQWMTAGSGVIHEEYHSEDFSKTGGTMEMVQLWVNLPKKDKMTKPGYQGIVRADIPSVELDNNSTLSVIAGSYEGVEGPAKVHSPINMWDLILSTGEYEFKIPEGHNCLILSRSGSVQINDSDILRQGQVAVFHREGDTVKLEANDNVKLLMLTGEPLNEPVVGYGPFVMNSDEEIKEAFEDFNNGTFIR</sequence>
<dbReference type="InterPro" id="IPR008778">
    <property type="entry name" value="Pirin_C_dom"/>
</dbReference>